<keyword evidence="5 7" id="KW-1133">Transmembrane helix</keyword>
<evidence type="ECO:0000256" key="4">
    <source>
        <dbReference type="ARBA" id="ARBA00022692"/>
    </source>
</evidence>
<feature type="transmembrane region" description="Helical" evidence="7">
    <location>
        <begin position="303"/>
        <end position="323"/>
    </location>
</feature>
<sequence>MPGQYWQAAGSWFASWRKSTLSPLSYPMFRALWLAAIASNFGTIIQMVGASWVMTTMTSSPVMVASIQTAATLPIMLLALPAGALADTADRRIMMLLSQIIGLISALILAILAFAGLLSPVVLLVLTGFIASSIALHQPSWQATFADLVPRKDLPAAIGINSLAFNIARSFGPALGGFVLAIAGGATAFALNAVSFLGLIFVLLATRLPPRDQTLPAEKLGSAMRAGLRYVAMSPTLASTLFRGGLFSLGGSSIWALTPLIARDQLTGGPLTYGMLLGSFGLGSLVSGLGVSFARERLGSEKVVLFSSFAFAVGTVIIAFSHLLALSMLAMAICGASWIFSLATISTCVQLHSPRWVVGRAVSISQVAMIGGIAGGAFVWGQIATSAGLTMTFLGSAGFLFASLTARWFAPLPGTDETDLTPQEPIDIAPPRVHLETHTGPVIIEVEYQVAKELGPEFVSVMRELSRLRRRDGALGWSLQQNLDNPERWVERIVSATWLDHVRRANRSTKADADLKKRAAQFHAPEGTRIRRMVERPAGSMPIEWD</sequence>
<feature type="transmembrane region" description="Helical" evidence="7">
    <location>
        <begin position="31"/>
        <end position="53"/>
    </location>
</feature>
<dbReference type="EMBL" id="QUQO01000001">
    <property type="protein sequence ID" value="RFB06240.1"/>
    <property type="molecule type" value="Genomic_DNA"/>
</dbReference>
<comment type="caution">
    <text evidence="9">The sequence shown here is derived from an EMBL/GenBank/DDBJ whole genome shotgun (WGS) entry which is preliminary data.</text>
</comment>
<evidence type="ECO:0000256" key="5">
    <source>
        <dbReference type="ARBA" id="ARBA00022989"/>
    </source>
</evidence>
<protein>
    <submittedName>
        <fullName evidence="9">MFS transporter</fullName>
    </submittedName>
</protein>
<feature type="transmembrane region" description="Helical" evidence="7">
    <location>
        <begin position="271"/>
        <end position="291"/>
    </location>
</feature>
<evidence type="ECO:0000256" key="7">
    <source>
        <dbReference type="SAM" id="Phobius"/>
    </source>
</evidence>
<keyword evidence="3" id="KW-1003">Cell membrane</keyword>
<feature type="transmembrane region" description="Helical" evidence="7">
    <location>
        <begin position="65"/>
        <end position="86"/>
    </location>
</feature>
<feature type="domain" description="Major facilitator superfamily (MFS) profile" evidence="8">
    <location>
        <begin position="28"/>
        <end position="415"/>
    </location>
</feature>
<gene>
    <name evidence="9" type="ORF">DX908_13775</name>
</gene>
<dbReference type="SUPFAM" id="SSF103473">
    <property type="entry name" value="MFS general substrate transporter"/>
    <property type="match status" value="1"/>
</dbReference>
<dbReference type="GO" id="GO:0005886">
    <property type="term" value="C:plasma membrane"/>
    <property type="evidence" value="ECO:0007669"/>
    <property type="project" value="UniProtKB-SubCell"/>
</dbReference>
<dbReference type="InParanoid" id="A0A371RL94"/>
<dbReference type="PROSITE" id="PS50850">
    <property type="entry name" value="MFS"/>
    <property type="match status" value="1"/>
</dbReference>
<accession>A0A371RL94</accession>
<keyword evidence="4 7" id="KW-0812">Transmembrane</keyword>
<feature type="transmembrane region" description="Helical" evidence="7">
    <location>
        <begin position="178"/>
        <end position="206"/>
    </location>
</feature>
<reference evidence="9 10" key="1">
    <citation type="submission" date="2018-08" db="EMBL/GenBank/DDBJ databases">
        <title>Parvularcula sp. SM1705, isolated from surface water of the South Sea China.</title>
        <authorList>
            <person name="Sun L."/>
        </authorList>
    </citation>
    <scope>NUCLEOTIDE SEQUENCE [LARGE SCALE GENOMIC DNA]</scope>
    <source>
        <strain evidence="9 10">SM1705</strain>
    </source>
</reference>
<evidence type="ECO:0000256" key="3">
    <source>
        <dbReference type="ARBA" id="ARBA00022475"/>
    </source>
</evidence>
<dbReference type="InterPro" id="IPR020846">
    <property type="entry name" value="MFS_dom"/>
</dbReference>
<feature type="transmembrane region" description="Helical" evidence="7">
    <location>
        <begin position="389"/>
        <end position="410"/>
    </location>
</feature>
<feature type="transmembrane region" description="Helical" evidence="7">
    <location>
        <begin position="329"/>
        <end position="349"/>
    </location>
</feature>
<keyword evidence="2" id="KW-0813">Transport</keyword>
<proteinExistence type="predicted"/>
<dbReference type="Proteomes" id="UP000264589">
    <property type="component" value="Unassembled WGS sequence"/>
</dbReference>
<dbReference type="Gene3D" id="1.20.1250.20">
    <property type="entry name" value="MFS general substrate transporter like domains"/>
    <property type="match status" value="1"/>
</dbReference>
<dbReference type="InterPro" id="IPR010290">
    <property type="entry name" value="TM_effector"/>
</dbReference>
<dbReference type="PANTHER" id="PTHR23513:SF11">
    <property type="entry name" value="STAPHYLOFERRIN A TRANSPORTER"/>
    <property type="match status" value="1"/>
</dbReference>
<dbReference type="AlphaFoldDB" id="A0A371RL94"/>
<evidence type="ECO:0000313" key="9">
    <source>
        <dbReference type="EMBL" id="RFB06240.1"/>
    </source>
</evidence>
<evidence type="ECO:0000256" key="2">
    <source>
        <dbReference type="ARBA" id="ARBA00022448"/>
    </source>
</evidence>
<dbReference type="PANTHER" id="PTHR23513">
    <property type="entry name" value="INTEGRAL MEMBRANE EFFLUX PROTEIN-RELATED"/>
    <property type="match status" value="1"/>
</dbReference>
<evidence type="ECO:0000256" key="1">
    <source>
        <dbReference type="ARBA" id="ARBA00004651"/>
    </source>
</evidence>
<organism evidence="9 10">
    <name type="scientific">Parvularcula marina</name>
    <dbReference type="NCBI Taxonomy" id="2292771"/>
    <lineage>
        <taxon>Bacteria</taxon>
        <taxon>Pseudomonadati</taxon>
        <taxon>Pseudomonadota</taxon>
        <taxon>Alphaproteobacteria</taxon>
        <taxon>Parvularculales</taxon>
        <taxon>Parvularculaceae</taxon>
        <taxon>Parvularcula</taxon>
    </lineage>
</organism>
<keyword evidence="10" id="KW-1185">Reference proteome</keyword>
<keyword evidence="6 7" id="KW-0472">Membrane</keyword>
<dbReference type="CDD" id="cd06173">
    <property type="entry name" value="MFS_MefA_like"/>
    <property type="match status" value="1"/>
</dbReference>
<dbReference type="GO" id="GO:0022857">
    <property type="term" value="F:transmembrane transporter activity"/>
    <property type="evidence" value="ECO:0007669"/>
    <property type="project" value="InterPro"/>
</dbReference>
<dbReference type="InterPro" id="IPR036259">
    <property type="entry name" value="MFS_trans_sf"/>
</dbReference>
<comment type="subcellular location">
    <subcellularLocation>
        <location evidence="1">Cell membrane</location>
        <topology evidence="1">Multi-pass membrane protein</topology>
    </subcellularLocation>
</comment>
<dbReference type="RefSeq" id="WP_116392874.1">
    <property type="nucleotide sequence ID" value="NZ_QUQO01000001.1"/>
</dbReference>
<feature type="transmembrane region" description="Helical" evidence="7">
    <location>
        <begin position="361"/>
        <end position="383"/>
    </location>
</feature>
<evidence type="ECO:0000313" key="10">
    <source>
        <dbReference type="Proteomes" id="UP000264589"/>
    </source>
</evidence>
<evidence type="ECO:0000259" key="8">
    <source>
        <dbReference type="PROSITE" id="PS50850"/>
    </source>
</evidence>
<dbReference type="Pfam" id="PF05977">
    <property type="entry name" value="MFS_3"/>
    <property type="match status" value="1"/>
</dbReference>
<feature type="transmembrane region" description="Helical" evidence="7">
    <location>
        <begin position="227"/>
        <end position="251"/>
    </location>
</feature>
<evidence type="ECO:0000256" key="6">
    <source>
        <dbReference type="ARBA" id="ARBA00023136"/>
    </source>
</evidence>
<name>A0A371RL94_9PROT</name>